<keyword evidence="8 9" id="KW-0624">Polysaccharide degradation</keyword>
<dbReference type="EC" id="3.2.1.-" evidence="9"/>
<protein>
    <recommendedName>
        <fullName evidence="9">Glucanase</fullName>
        <ecNumber evidence="9">3.2.1.-</ecNumber>
    </recommendedName>
</protein>
<evidence type="ECO:0000256" key="1">
    <source>
        <dbReference type="ARBA" id="ARBA00000966"/>
    </source>
</evidence>
<evidence type="ECO:0000313" key="12">
    <source>
        <dbReference type="Proteomes" id="UP000663853"/>
    </source>
</evidence>
<dbReference type="CDD" id="cd07999">
    <property type="entry name" value="GH7_CBH_EG"/>
    <property type="match status" value="1"/>
</dbReference>
<evidence type="ECO:0000256" key="10">
    <source>
        <dbReference type="SAM" id="SignalP"/>
    </source>
</evidence>
<keyword evidence="10" id="KW-0732">Signal</keyword>
<evidence type="ECO:0000256" key="4">
    <source>
        <dbReference type="ARBA" id="ARBA00023001"/>
    </source>
</evidence>
<accession>A0A8H3CD39</accession>
<feature type="signal peptide" evidence="10">
    <location>
        <begin position="1"/>
        <end position="17"/>
    </location>
</feature>
<dbReference type="GO" id="GO:0030245">
    <property type="term" value="P:cellulose catabolic process"/>
    <property type="evidence" value="ECO:0007669"/>
    <property type="project" value="UniProtKB-KW"/>
</dbReference>
<keyword evidence="7 9" id="KW-0326">Glycosidase</keyword>
<evidence type="ECO:0000256" key="6">
    <source>
        <dbReference type="ARBA" id="ARBA00023277"/>
    </source>
</evidence>
<dbReference type="InterPro" id="IPR037019">
    <property type="entry name" value="Glyco_hydro_7_sf"/>
</dbReference>
<sequence length="445" mass="48014">MVFTALLISSLLLFVSAQQPGNVVPEVHPSLTWQSCTKSGGCQAQAQGRVVLDADWRWVHVVGGYTNCISGNSWDASICPDPDTCAKNCALDGVDYSGTFGITTSGSALTLKQTSYNYRSGSRVYLMANDSSYQLFKPKNQEFTFDVDVSNIPCGFNGGLYFAQMDADGGLSKYPNNKAGAKYGTGYCDAKCPRTAKFINGQANILDWQASVTDPDTGSGRYGTCCNEIDVWEANSYSTAYIANPCTVQGQTRCSSLECTDYCDQDGCDFNPYRLGNQTYYGHGMTIDTTKKITVVTQFITADNTTTGALSEIRRLYVQNGKVIQNARSSFPELAAYDSITEKYCSAQKILFGDDNTFASKGGFESLGDALDSGLVLAMAVSGSEVTQMKWLDSNYPPDRSTVDPGVVRGPCQDSPVTLPVEPSPTASVTFSNLRFGDIGSTYSV</sequence>
<keyword evidence="5" id="KW-0325">Glycoprotein</keyword>
<keyword evidence="3 9" id="KW-0378">Hydrolase</keyword>
<dbReference type="InterPro" id="IPR013320">
    <property type="entry name" value="ConA-like_dom_sf"/>
</dbReference>
<dbReference type="EMBL" id="CAJMXA010002174">
    <property type="protein sequence ID" value="CAE6477037.1"/>
    <property type="molecule type" value="Genomic_DNA"/>
</dbReference>
<comment type="similarity">
    <text evidence="2 9">Belongs to the glycosyl hydrolase 7 (cellulase C) family.</text>
</comment>
<feature type="chain" id="PRO_5034302648" description="Glucanase" evidence="10">
    <location>
        <begin position="18"/>
        <end position="445"/>
    </location>
</feature>
<proteinExistence type="inferred from homology"/>
<dbReference type="InterPro" id="IPR001722">
    <property type="entry name" value="Glyco_hydro_7"/>
</dbReference>
<dbReference type="AlphaFoldDB" id="A0A8H3CD39"/>
<evidence type="ECO:0000256" key="9">
    <source>
        <dbReference type="RuleBase" id="RU361164"/>
    </source>
</evidence>
<keyword evidence="4 9" id="KW-0136">Cellulose degradation</keyword>
<dbReference type="Gene3D" id="2.70.100.10">
    <property type="entry name" value="Glycoside hydrolase, family 7, domain"/>
    <property type="match status" value="1"/>
</dbReference>
<evidence type="ECO:0000313" key="11">
    <source>
        <dbReference type="EMBL" id="CAE6477037.1"/>
    </source>
</evidence>
<reference evidence="11" key="1">
    <citation type="submission" date="2021-01" db="EMBL/GenBank/DDBJ databases">
        <authorList>
            <person name="Kaushik A."/>
        </authorList>
    </citation>
    <scope>NUCLEOTIDE SEQUENCE</scope>
    <source>
        <strain evidence="11">AG6-10EEA</strain>
    </source>
</reference>
<dbReference type="PANTHER" id="PTHR33753">
    <property type="entry name" value="1,4-BETA-D-GLUCAN CELLOBIOHYDROLASE B"/>
    <property type="match status" value="1"/>
</dbReference>
<name>A0A8H3CD39_9AGAM</name>
<keyword evidence="6" id="KW-0119">Carbohydrate metabolism</keyword>
<dbReference type="SUPFAM" id="SSF49899">
    <property type="entry name" value="Concanavalin A-like lectins/glucanases"/>
    <property type="match status" value="1"/>
</dbReference>
<dbReference type="PANTHER" id="PTHR33753:SF1">
    <property type="entry name" value="ENDO-BETA-1,4-GLUCANASE CELB"/>
    <property type="match status" value="1"/>
</dbReference>
<evidence type="ECO:0000256" key="2">
    <source>
        <dbReference type="ARBA" id="ARBA00006044"/>
    </source>
</evidence>
<dbReference type="Proteomes" id="UP000663853">
    <property type="component" value="Unassembled WGS sequence"/>
</dbReference>
<organism evidence="11 12">
    <name type="scientific">Rhizoctonia solani</name>
    <dbReference type="NCBI Taxonomy" id="456999"/>
    <lineage>
        <taxon>Eukaryota</taxon>
        <taxon>Fungi</taxon>
        <taxon>Dikarya</taxon>
        <taxon>Basidiomycota</taxon>
        <taxon>Agaricomycotina</taxon>
        <taxon>Agaricomycetes</taxon>
        <taxon>Cantharellales</taxon>
        <taxon>Ceratobasidiaceae</taxon>
        <taxon>Rhizoctonia</taxon>
    </lineage>
</organism>
<dbReference type="GO" id="GO:0008810">
    <property type="term" value="F:cellulase activity"/>
    <property type="evidence" value="ECO:0007669"/>
    <property type="project" value="UniProtKB-EC"/>
</dbReference>
<evidence type="ECO:0000256" key="5">
    <source>
        <dbReference type="ARBA" id="ARBA00023180"/>
    </source>
</evidence>
<evidence type="ECO:0000256" key="8">
    <source>
        <dbReference type="ARBA" id="ARBA00023326"/>
    </source>
</evidence>
<gene>
    <name evidence="11" type="ORF">RDB_LOCUS82350</name>
</gene>
<evidence type="ECO:0000256" key="7">
    <source>
        <dbReference type="ARBA" id="ARBA00023295"/>
    </source>
</evidence>
<dbReference type="Pfam" id="PF00840">
    <property type="entry name" value="Glyco_hydro_7"/>
    <property type="match status" value="1"/>
</dbReference>
<evidence type="ECO:0000256" key="3">
    <source>
        <dbReference type="ARBA" id="ARBA00022801"/>
    </source>
</evidence>
<dbReference type="PRINTS" id="PR00734">
    <property type="entry name" value="GLHYDRLASE7"/>
</dbReference>
<comment type="catalytic activity">
    <reaction evidence="1">
        <text>Endohydrolysis of (1-&gt;4)-beta-D-glucosidic linkages in cellulose, lichenin and cereal beta-D-glucans.</text>
        <dbReference type="EC" id="3.2.1.4"/>
    </reaction>
</comment>
<comment type="caution">
    <text evidence="11">The sequence shown here is derived from an EMBL/GenBank/DDBJ whole genome shotgun (WGS) entry which is preliminary data.</text>
</comment>